<reference evidence="3" key="1">
    <citation type="journal article" date="2018" name="Proc. Natl. Acad. Sci. U.S.A.">
        <title>Linking secondary metabolites to gene clusters through genome sequencing of six diverse Aspergillus species.</title>
        <authorList>
            <person name="Kaerboelling I."/>
            <person name="Vesth T.C."/>
            <person name="Frisvad J.C."/>
            <person name="Nybo J.L."/>
            <person name="Theobald S."/>
            <person name="Kuo A."/>
            <person name="Bowyer P."/>
            <person name="Matsuda Y."/>
            <person name="Mondo S."/>
            <person name="Lyhne E.K."/>
            <person name="Kogle M.E."/>
            <person name="Clum A."/>
            <person name="Lipzen A."/>
            <person name="Salamov A."/>
            <person name="Ngan C.Y."/>
            <person name="Daum C."/>
            <person name="Chiniquy J."/>
            <person name="Barry K."/>
            <person name="LaButti K."/>
            <person name="Haridas S."/>
            <person name="Simmons B.A."/>
            <person name="Magnuson J.K."/>
            <person name="Mortensen U.H."/>
            <person name="Larsen T.O."/>
            <person name="Grigoriev I.V."/>
            <person name="Baker S.E."/>
            <person name="Andersen M.R."/>
        </authorList>
    </citation>
    <scope>NUCLEOTIDE SEQUENCE [LARGE SCALE GENOMIC DNA]</scope>
    <source>
        <strain evidence="3">IBT 16806</strain>
    </source>
</reference>
<proteinExistence type="predicted"/>
<organism evidence="2 3">
    <name type="scientific">Aspergillus novofumigatus (strain IBT 16806)</name>
    <dbReference type="NCBI Taxonomy" id="1392255"/>
    <lineage>
        <taxon>Eukaryota</taxon>
        <taxon>Fungi</taxon>
        <taxon>Dikarya</taxon>
        <taxon>Ascomycota</taxon>
        <taxon>Pezizomycotina</taxon>
        <taxon>Eurotiomycetes</taxon>
        <taxon>Eurotiomycetidae</taxon>
        <taxon>Eurotiales</taxon>
        <taxon>Aspergillaceae</taxon>
        <taxon>Aspergillus</taxon>
        <taxon>Aspergillus subgen. Fumigati</taxon>
    </lineage>
</organism>
<dbReference type="AlphaFoldDB" id="A0A2I1C5G8"/>
<evidence type="ECO:0000256" key="1">
    <source>
        <dbReference type="SAM" id="MobiDB-lite"/>
    </source>
</evidence>
<evidence type="ECO:0000313" key="3">
    <source>
        <dbReference type="Proteomes" id="UP000234474"/>
    </source>
</evidence>
<gene>
    <name evidence="2" type="ORF">P174DRAFT_442789</name>
</gene>
<feature type="region of interest" description="Disordered" evidence="1">
    <location>
        <begin position="20"/>
        <end position="55"/>
    </location>
</feature>
<dbReference type="GeneID" id="36534983"/>
<dbReference type="Proteomes" id="UP000234474">
    <property type="component" value="Unassembled WGS sequence"/>
</dbReference>
<comment type="caution">
    <text evidence="2">The sequence shown here is derived from an EMBL/GenBank/DDBJ whole genome shotgun (WGS) entry which is preliminary data.</text>
</comment>
<evidence type="ECO:0000313" key="2">
    <source>
        <dbReference type="EMBL" id="PKX92920.1"/>
    </source>
</evidence>
<sequence length="55" mass="5798">MVMDIPSSYPLTPYLQATPPAWQKAKKEKAAGQGQEKGRGGEGGGGGRRGRQAQL</sequence>
<protein>
    <submittedName>
        <fullName evidence="2">Uncharacterized protein</fullName>
    </submittedName>
</protein>
<accession>A0A2I1C5G8</accession>
<dbReference type="RefSeq" id="XP_024681515.1">
    <property type="nucleotide sequence ID" value="XM_024827658.1"/>
</dbReference>
<keyword evidence="3" id="KW-1185">Reference proteome</keyword>
<name>A0A2I1C5G8_ASPN1</name>
<dbReference type="VEuPathDB" id="FungiDB:P174DRAFT_442789"/>
<dbReference type="EMBL" id="MSZS01000005">
    <property type="protein sequence ID" value="PKX92920.1"/>
    <property type="molecule type" value="Genomic_DNA"/>
</dbReference>